<gene>
    <name evidence="1" type="ORF">F4556_005212</name>
</gene>
<dbReference type="EMBL" id="JACHJR010000001">
    <property type="protein sequence ID" value="MBB4949677.1"/>
    <property type="molecule type" value="Genomic_DNA"/>
</dbReference>
<keyword evidence="2" id="KW-1185">Reference proteome</keyword>
<dbReference type="Proteomes" id="UP000573327">
    <property type="component" value="Unassembled WGS sequence"/>
</dbReference>
<name>A0A7W7WJB3_9ACTN</name>
<organism evidence="1 2">
    <name type="scientific">Kitasatospora gansuensis</name>
    <dbReference type="NCBI Taxonomy" id="258050"/>
    <lineage>
        <taxon>Bacteria</taxon>
        <taxon>Bacillati</taxon>
        <taxon>Actinomycetota</taxon>
        <taxon>Actinomycetes</taxon>
        <taxon>Kitasatosporales</taxon>
        <taxon>Streptomycetaceae</taxon>
        <taxon>Kitasatospora</taxon>
    </lineage>
</organism>
<comment type="caution">
    <text evidence="1">The sequence shown here is derived from an EMBL/GenBank/DDBJ whole genome shotgun (WGS) entry which is preliminary data.</text>
</comment>
<dbReference type="RefSeq" id="WP_184920200.1">
    <property type="nucleotide sequence ID" value="NZ_JACHJR010000001.1"/>
</dbReference>
<dbReference type="AlphaFoldDB" id="A0A7W7WJB3"/>
<evidence type="ECO:0000313" key="1">
    <source>
        <dbReference type="EMBL" id="MBB4949677.1"/>
    </source>
</evidence>
<protein>
    <submittedName>
        <fullName evidence="1">Uncharacterized protein</fullName>
    </submittedName>
</protein>
<accession>A0A7W7WJB3</accession>
<evidence type="ECO:0000313" key="2">
    <source>
        <dbReference type="Proteomes" id="UP000573327"/>
    </source>
</evidence>
<reference evidence="1 2" key="1">
    <citation type="submission" date="2020-08" db="EMBL/GenBank/DDBJ databases">
        <title>Sequencing the genomes of 1000 actinobacteria strains.</title>
        <authorList>
            <person name="Klenk H.-P."/>
        </authorList>
    </citation>
    <scope>NUCLEOTIDE SEQUENCE [LARGE SCALE GENOMIC DNA]</scope>
    <source>
        <strain evidence="1 2">DSM 44786</strain>
    </source>
</reference>
<sequence>MIHEPTAKTAPHPLRASAGPLTAALTLARIFPHLAATSIEATGRQLTIRLHHADAEAFGAWVDELGLDIMPPLRFQLHDEQHERLEAFGEYAEMRVRVYAHPDRVLAVAA</sequence>
<proteinExistence type="predicted"/>